<reference evidence="2" key="2">
    <citation type="submission" date="2025-08" db="UniProtKB">
        <authorList>
            <consortium name="Ensembl"/>
        </authorList>
    </citation>
    <scope>IDENTIFICATION</scope>
</reference>
<reference evidence="2" key="3">
    <citation type="submission" date="2025-09" db="UniProtKB">
        <authorList>
            <consortium name="Ensembl"/>
        </authorList>
    </citation>
    <scope>IDENTIFICATION</scope>
</reference>
<dbReference type="InterPro" id="IPR008011">
    <property type="entry name" value="Complex1_LYR_dom"/>
</dbReference>
<evidence type="ECO:0000259" key="1">
    <source>
        <dbReference type="Pfam" id="PF05347"/>
    </source>
</evidence>
<accession>A0A4X2K0Y2</accession>
<dbReference type="GO" id="GO:0032981">
    <property type="term" value="P:mitochondrial respiratory chain complex I assembly"/>
    <property type="evidence" value="ECO:0007669"/>
    <property type="project" value="Ensembl"/>
</dbReference>
<name>A0A4X2K0Y2_VOMUR</name>
<evidence type="ECO:0000313" key="2">
    <source>
        <dbReference type="Ensembl" id="ENSVURP00010003686.1"/>
    </source>
</evidence>
<dbReference type="Proteomes" id="UP000314987">
    <property type="component" value="Unassembled WGS sequence"/>
</dbReference>
<dbReference type="OMA" id="TDPYELQ"/>
<dbReference type="AlphaFoldDB" id="A0A4X2K0Y2"/>
<dbReference type="GO" id="GO:0005759">
    <property type="term" value="C:mitochondrial matrix"/>
    <property type="evidence" value="ECO:0007669"/>
    <property type="project" value="Ensembl"/>
</dbReference>
<organism evidence="2 3">
    <name type="scientific">Vombatus ursinus</name>
    <name type="common">Common wombat</name>
    <dbReference type="NCBI Taxonomy" id="29139"/>
    <lineage>
        <taxon>Eukaryota</taxon>
        <taxon>Metazoa</taxon>
        <taxon>Chordata</taxon>
        <taxon>Craniata</taxon>
        <taxon>Vertebrata</taxon>
        <taxon>Euteleostomi</taxon>
        <taxon>Mammalia</taxon>
        <taxon>Metatheria</taxon>
        <taxon>Diprotodontia</taxon>
        <taxon>Vombatidae</taxon>
        <taxon>Vombatus</taxon>
    </lineage>
</organism>
<proteinExistence type="predicted"/>
<evidence type="ECO:0000313" key="3">
    <source>
        <dbReference type="Proteomes" id="UP000314987"/>
    </source>
</evidence>
<dbReference type="GO" id="GO:0140978">
    <property type="term" value="F:mitochondrial large ribosomal subunit binding"/>
    <property type="evidence" value="ECO:0007669"/>
    <property type="project" value="Ensembl"/>
</dbReference>
<protein>
    <recommendedName>
        <fullName evidence="1">Complex 1 LYR protein domain-containing protein</fullName>
    </recommendedName>
</protein>
<dbReference type="Pfam" id="PF05347">
    <property type="entry name" value="Complex1_LYR"/>
    <property type="match status" value="1"/>
</dbReference>
<feature type="domain" description="Complex 1 LYR protein" evidence="1">
    <location>
        <begin position="8"/>
        <end position="41"/>
    </location>
</feature>
<dbReference type="GO" id="GO:0000266">
    <property type="term" value="P:mitochondrial fission"/>
    <property type="evidence" value="ECO:0007669"/>
    <property type="project" value="Ensembl"/>
</dbReference>
<dbReference type="STRING" id="29139.ENSVURP00010003686"/>
<sequence>MAEPGRSAVLGLYRALLRRARGLRFTDRDFYVAAVRREFRRPLPPGAGPDAVRRQLEKGRVFLRG</sequence>
<dbReference type="GO" id="GO:1902775">
    <property type="term" value="P:mitochondrial large ribosomal subunit assembly"/>
    <property type="evidence" value="ECO:0007669"/>
    <property type="project" value="Ensembl"/>
</dbReference>
<dbReference type="GO" id="GO:0070131">
    <property type="term" value="P:positive regulation of mitochondrial translation"/>
    <property type="evidence" value="ECO:0007669"/>
    <property type="project" value="Ensembl"/>
</dbReference>
<keyword evidence="3" id="KW-1185">Reference proteome</keyword>
<dbReference type="GeneTree" id="ENSGT01030000234887"/>
<dbReference type="Ensembl" id="ENSVURT00010004173.1">
    <property type="protein sequence ID" value="ENSVURP00010003686.1"/>
    <property type="gene ID" value="ENSVURG00010002947.1"/>
</dbReference>
<reference evidence="3" key="1">
    <citation type="submission" date="2018-12" db="EMBL/GenBank/DDBJ databases">
        <authorList>
            <person name="Yazar S."/>
        </authorList>
    </citation>
    <scope>NUCLEOTIDE SEQUENCE [LARGE SCALE GENOMIC DNA]</scope>
</reference>